<dbReference type="Gene3D" id="3.30.1600.10">
    <property type="entry name" value="SIR2/SIRT2 'Small Domain"/>
    <property type="match status" value="1"/>
</dbReference>
<organism evidence="9 10">
    <name type="scientific">Polypedilum vanderplanki</name>
    <name type="common">Sleeping chironomid midge</name>
    <dbReference type="NCBI Taxonomy" id="319348"/>
    <lineage>
        <taxon>Eukaryota</taxon>
        <taxon>Metazoa</taxon>
        <taxon>Ecdysozoa</taxon>
        <taxon>Arthropoda</taxon>
        <taxon>Hexapoda</taxon>
        <taxon>Insecta</taxon>
        <taxon>Pterygota</taxon>
        <taxon>Neoptera</taxon>
        <taxon>Endopterygota</taxon>
        <taxon>Diptera</taxon>
        <taxon>Nematocera</taxon>
        <taxon>Chironomoidea</taxon>
        <taxon>Chironomidae</taxon>
        <taxon>Chironominae</taxon>
        <taxon>Polypedilum</taxon>
        <taxon>Polypedilum</taxon>
    </lineage>
</organism>
<dbReference type="OrthoDB" id="424302at2759"/>
<reference evidence="9" key="1">
    <citation type="submission" date="2021-03" db="EMBL/GenBank/DDBJ databases">
        <title>Chromosome level genome of the anhydrobiotic midge Polypedilum vanderplanki.</title>
        <authorList>
            <person name="Yoshida Y."/>
            <person name="Kikawada T."/>
            <person name="Gusev O."/>
        </authorList>
    </citation>
    <scope>NUCLEOTIDE SEQUENCE</scope>
    <source>
        <strain evidence="9">NIAS01</strain>
        <tissue evidence="9">Whole body or cell culture</tissue>
    </source>
</reference>
<dbReference type="InterPro" id="IPR003000">
    <property type="entry name" value="Sirtuin"/>
</dbReference>
<dbReference type="GO" id="GO:0005637">
    <property type="term" value="C:nuclear inner membrane"/>
    <property type="evidence" value="ECO:0007669"/>
    <property type="project" value="TreeGrafter"/>
</dbReference>
<sequence length="528" mass="60131">MSDSEMSDFKEMHLLEHSGNVMKHTLQFFENKQRNDEVVETDEMTEMTCDSGNYSQCESNENTTEIFQQQSSENSDDSEYSDTASSEDEEDDEEDDDLELTSWIHKKIAMGLSPKSIIQRLIHSFNIPENMNEETLFRIISLAFTPLRKQLQHVQTVEHATQLIRDSKNIIVLTGAGVSVSSGIPDFRSKEGGLYSRIAKDFPSLPDPQSMFDIKFFYDDPRPFYKFAREIFPGQFKPTPSHHFIKRLEDSGKLLRNYTQNIDTLERIAGIKRVVECHGTFQNATCTKCHHQVNSDAIREKILKQQIPVCNICNESSTEINIDEVSDSEELKKIVINGIYKPNITFFGEDLPEIFHESINIDRDECDLLIVIGSSMKVRPVAVIPNLLPANIPQILINREPLPHMSFDIHLYGDADHILTKLSNLIDGEGEKIKEVDLPELSVKMTTTTAEECNEVENTQISKLLPSNSFAKISPSHYMFEGADITLRSIKKFFNCDSSHSSENIDSQQTLNEEEDHGPPTKKIKLED</sequence>
<feature type="binding site" evidence="6">
    <location>
        <position position="286"/>
    </location>
    <ligand>
        <name>Zn(2+)</name>
        <dbReference type="ChEBI" id="CHEBI:29105"/>
    </ligand>
</feature>
<dbReference type="EMBL" id="JADBJN010000003">
    <property type="protein sequence ID" value="KAG5673753.1"/>
    <property type="molecule type" value="Genomic_DNA"/>
</dbReference>
<keyword evidence="5" id="KW-0520">NAD</keyword>
<gene>
    <name evidence="9" type="ORF">PVAND_003773</name>
</gene>
<protein>
    <recommendedName>
        <fullName evidence="8">Deacetylase sirtuin-type domain-containing protein</fullName>
    </recommendedName>
</protein>
<feature type="compositionally biased region" description="Acidic residues" evidence="7">
    <location>
        <begin position="74"/>
        <end position="98"/>
    </location>
</feature>
<dbReference type="PROSITE" id="PS50305">
    <property type="entry name" value="SIRTUIN"/>
    <property type="match status" value="1"/>
</dbReference>
<evidence type="ECO:0000256" key="5">
    <source>
        <dbReference type="ARBA" id="ARBA00023027"/>
    </source>
</evidence>
<evidence type="ECO:0000256" key="6">
    <source>
        <dbReference type="PROSITE-ProRule" id="PRU00236"/>
    </source>
</evidence>
<feature type="compositionally biased region" description="Polar residues" evidence="7">
    <location>
        <begin position="499"/>
        <end position="511"/>
    </location>
</feature>
<feature type="active site" description="Proton acceptor" evidence="6">
    <location>
        <position position="278"/>
    </location>
</feature>
<feature type="region of interest" description="Disordered" evidence="7">
    <location>
        <begin position="499"/>
        <end position="528"/>
    </location>
</feature>
<feature type="region of interest" description="Disordered" evidence="7">
    <location>
        <begin position="46"/>
        <end position="98"/>
    </location>
</feature>
<feature type="binding site" evidence="6">
    <location>
        <position position="313"/>
    </location>
    <ligand>
        <name>Zn(2+)</name>
        <dbReference type="ChEBI" id="CHEBI:29105"/>
    </ligand>
</feature>
<dbReference type="PANTHER" id="PTHR11085">
    <property type="entry name" value="NAD-DEPENDENT PROTEIN DEACYLASE SIRTUIN-5, MITOCHONDRIAL-RELATED"/>
    <property type="match status" value="1"/>
</dbReference>
<dbReference type="GO" id="GO:0070403">
    <property type="term" value="F:NAD+ binding"/>
    <property type="evidence" value="ECO:0007669"/>
    <property type="project" value="InterPro"/>
</dbReference>
<dbReference type="GO" id="GO:0003714">
    <property type="term" value="F:transcription corepressor activity"/>
    <property type="evidence" value="ECO:0007669"/>
    <property type="project" value="TreeGrafter"/>
</dbReference>
<keyword evidence="10" id="KW-1185">Reference proteome</keyword>
<evidence type="ECO:0000256" key="1">
    <source>
        <dbReference type="ARBA" id="ARBA00001947"/>
    </source>
</evidence>
<feature type="domain" description="Deacetylase sirtuin-type" evidence="8">
    <location>
        <begin position="150"/>
        <end position="429"/>
    </location>
</feature>
<dbReference type="GO" id="GO:0005654">
    <property type="term" value="C:nucleoplasm"/>
    <property type="evidence" value="ECO:0007669"/>
    <property type="project" value="TreeGrafter"/>
</dbReference>
<dbReference type="SUPFAM" id="SSF52467">
    <property type="entry name" value="DHS-like NAD/FAD-binding domain"/>
    <property type="match status" value="1"/>
</dbReference>
<dbReference type="Pfam" id="PF02146">
    <property type="entry name" value="SIR2"/>
    <property type="match status" value="1"/>
</dbReference>
<dbReference type="InterPro" id="IPR026591">
    <property type="entry name" value="Sirtuin_cat_small_dom_sf"/>
</dbReference>
<comment type="caution">
    <text evidence="9">The sequence shown here is derived from an EMBL/GenBank/DDBJ whole genome shotgun (WGS) entry which is preliminary data.</text>
</comment>
<dbReference type="Gene3D" id="3.40.50.1220">
    <property type="entry name" value="TPP-binding domain"/>
    <property type="match status" value="1"/>
</dbReference>
<feature type="compositionally biased region" description="Polar residues" evidence="7">
    <location>
        <begin position="50"/>
        <end position="67"/>
    </location>
</feature>
<keyword evidence="4 6" id="KW-0862">Zinc</keyword>
<feature type="binding site" evidence="6">
    <location>
        <position position="289"/>
    </location>
    <ligand>
        <name>Zn(2+)</name>
        <dbReference type="ChEBI" id="CHEBI:29105"/>
    </ligand>
</feature>
<dbReference type="GO" id="GO:0046872">
    <property type="term" value="F:metal ion binding"/>
    <property type="evidence" value="ECO:0007669"/>
    <property type="project" value="UniProtKB-KW"/>
</dbReference>
<dbReference type="CDD" id="cd01408">
    <property type="entry name" value="SIRT1"/>
    <property type="match status" value="1"/>
</dbReference>
<keyword evidence="2" id="KW-0808">Transferase</keyword>
<name>A0A9J6BV21_POLVA</name>
<dbReference type="Proteomes" id="UP001107558">
    <property type="component" value="Chromosome 3"/>
</dbReference>
<dbReference type="InterPro" id="IPR026590">
    <property type="entry name" value="Ssirtuin_cat_dom"/>
</dbReference>
<dbReference type="GO" id="GO:0033553">
    <property type="term" value="C:rDNA heterochromatin"/>
    <property type="evidence" value="ECO:0007669"/>
    <property type="project" value="TreeGrafter"/>
</dbReference>
<dbReference type="AlphaFoldDB" id="A0A9J6BV21"/>
<keyword evidence="3 6" id="KW-0479">Metal-binding</keyword>
<dbReference type="PANTHER" id="PTHR11085:SF9">
    <property type="entry name" value="NAD-DEPENDENT PROTEIN DEACETYLASE SIRTUIN-1"/>
    <property type="match status" value="1"/>
</dbReference>
<dbReference type="GO" id="GO:0017136">
    <property type="term" value="F:histone deacetylase activity, NAD-dependent"/>
    <property type="evidence" value="ECO:0007669"/>
    <property type="project" value="TreeGrafter"/>
</dbReference>
<accession>A0A9J6BV21</accession>
<evidence type="ECO:0000313" key="9">
    <source>
        <dbReference type="EMBL" id="KAG5673753.1"/>
    </source>
</evidence>
<proteinExistence type="predicted"/>
<dbReference type="GO" id="GO:0002039">
    <property type="term" value="F:p53 binding"/>
    <property type="evidence" value="ECO:0007669"/>
    <property type="project" value="TreeGrafter"/>
</dbReference>
<dbReference type="InterPro" id="IPR050134">
    <property type="entry name" value="NAD-dep_sirtuin_deacylases"/>
</dbReference>
<feature type="binding site" evidence="6">
    <location>
        <position position="310"/>
    </location>
    <ligand>
        <name>Zn(2+)</name>
        <dbReference type="ChEBI" id="CHEBI:29105"/>
    </ligand>
</feature>
<evidence type="ECO:0000256" key="3">
    <source>
        <dbReference type="ARBA" id="ARBA00022723"/>
    </source>
</evidence>
<evidence type="ECO:0000313" key="10">
    <source>
        <dbReference type="Proteomes" id="UP001107558"/>
    </source>
</evidence>
<evidence type="ECO:0000259" key="8">
    <source>
        <dbReference type="PROSITE" id="PS50305"/>
    </source>
</evidence>
<evidence type="ECO:0000256" key="4">
    <source>
        <dbReference type="ARBA" id="ARBA00022833"/>
    </source>
</evidence>
<evidence type="ECO:0000256" key="2">
    <source>
        <dbReference type="ARBA" id="ARBA00022679"/>
    </source>
</evidence>
<dbReference type="InterPro" id="IPR029035">
    <property type="entry name" value="DHS-like_NAD/FAD-binding_dom"/>
</dbReference>
<comment type="cofactor">
    <cofactor evidence="1">
        <name>Zn(2+)</name>
        <dbReference type="ChEBI" id="CHEBI:29105"/>
    </cofactor>
</comment>
<evidence type="ECO:0000256" key="7">
    <source>
        <dbReference type="SAM" id="MobiDB-lite"/>
    </source>
</evidence>